<evidence type="ECO:0000256" key="5">
    <source>
        <dbReference type="ARBA" id="ARBA00022737"/>
    </source>
</evidence>
<evidence type="ECO:0000256" key="11">
    <source>
        <dbReference type="ARBA" id="ARBA00076602"/>
    </source>
</evidence>
<evidence type="ECO:0000313" key="18">
    <source>
        <dbReference type="Proteomes" id="UP001195483"/>
    </source>
</evidence>
<reference evidence="17" key="1">
    <citation type="journal article" date="2021" name="Genome Biol. Evol.">
        <title>A High-Quality Reference Genome for a Parasitic Bivalve with Doubly Uniparental Inheritance (Bivalvia: Unionida).</title>
        <authorList>
            <person name="Smith C.H."/>
        </authorList>
    </citation>
    <scope>NUCLEOTIDE SEQUENCE</scope>
    <source>
        <strain evidence="17">CHS0354</strain>
    </source>
</reference>
<evidence type="ECO:0000256" key="14">
    <source>
        <dbReference type="PROSITE-ProRule" id="PRU00339"/>
    </source>
</evidence>
<evidence type="ECO:0000256" key="8">
    <source>
        <dbReference type="ARBA" id="ARBA00023235"/>
    </source>
</evidence>
<dbReference type="PANTHER" id="PTHR11071:SF561">
    <property type="entry name" value="PEPTIDYL-PROLYL CIS-TRANS ISOMERASE D-RELATED"/>
    <property type="match status" value="1"/>
</dbReference>
<dbReference type="Gene3D" id="1.25.40.10">
    <property type="entry name" value="Tetratricopeptide repeat domain"/>
    <property type="match status" value="1"/>
</dbReference>
<evidence type="ECO:0000313" key="17">
    <source>
        <dbReference type="EMBL" id="KAK3584086.1"/>
    </source>
</evidence>
<name>A0AAE0VNG6_9BIVA</name>
<keyword evidence="15" id="KW-0175">Coiled coil</keyword>
<evidence type="ECO:0000256" key="6">
    <source>
        <dbReference type="ARBA" id="ARBA00022803"/>
    </source>
</evidence>
<dbReference type="Proteomes" id="UP001195483">
    <property type="component" value="Unassembled WGS sequence"/>
</dbReference>
<evidence type="ECO:0000256" key="1">
    <source>
        <dbReference type="ARBA" id="ARBA00000971"/>
    </source>
</evidence>
<keyword evidence="8" id="KW-0413">Isomerase</keyword>
<dbReference type="PROSITE" id="PS50072">
    <property type="entry name" value="CSA_PPIASE_2"/>
    <property type="match status" value="1"/>
</dbReference>
<dbReference type="GO" id="GO:0006457">
    <property type="term" value="P:protein folding"/>
    <property type="evidence" value="ECO:0007669"/>
    <property type="project" value="TreeGrafter"/>
</dbReference>
<feature type="domain" description="PPIase cyclophilin-type" evidence="16">
    <location>
        <begin position="10"/>
        <end position="173"/>
    </location>
</feature>
<reference evidence="17" key="3">
    <citation type="submission" date="2023-05" db="EMBL/GenBank/DDBJ databases">
        <authorList>
            <person name="Smith C.H."/>
        </authorList>
    </citation>
    <scope>NUCLEOTIDE SEQUENCE</scope>
    <source>
        <strain evidence="17">CHS0354</strain>
        <tissue evidence="17">Mantle</tissue>
    </source>
</reference>
<dbReference type="EMBL" id="JAEAOA010001429">
    <property type="protein sequence ID" value="KAK3584086.1"/>
    <property type="molecule type" value="Genomic_DNA"/>
</dbReference>
<dbReference type="SUPFAM" id="SSF48452">
    <property type="entry name" value="TPR-like"/>
    <property type="match status" value="1"/>
</dbReference>
<dbReference type="GO" id="GO:0016018">
    <property type="term" value="F:cyclosporin A binding"/>
    <property type="evidence" value="ECO:0007669"/>
    <property type="project" value="TreeGrafter"/>
</dbReference>
<dbReference type="InterPro" id="IPR029000">
    <property type="entry name" value="Cyclophilin-like_dom_sf"/>
</dbReference>
<dbReference type="GO" id="GO:0005829">
    <property type="term" value="C:cytosol"/>
    <property type="evidence" value="ECO:0007669"/>
    <property type="project" value="TreeGrafter"/>
</dbReference>
<evidence type="ECO:0000259" key="16">
    <source>
        <dbReference type="PROSITE" id="PS50072"/>
    </source>
</evidence>
<keyword evidence="5" id="KW-0677">Repeat</keyword>
<keyword evidence="18" id="KW-1185">Reference proteome</keyword>
<dbReference type="EC" id="5.2.1.8" evidence="3"/>
<dbReference type="InterPro" id="IPR002130">
    <property type="entry name" value="Cyclophilin-type_PPIase_dom"/>
</dbReference>
<dbReference type="FunFam" id="1.25.40.10:FF:000029">
    <property type="entry name" value="peptidyl-prolyl cis-trans isomerase D"/>
    <property type="match status" value="1"/>
</dbReference>
<dbReference type="Pfam" id="PF00160">
    <property type="entry name" value="Pro_isomerase"/>
    <property type="match status" value="1"/>
</dbReference>
<comment type="caution">
    <text evidence="17">The sequence shown here is derived from an EMBL/GenBank/DDBJ whole genome shotgun (WGS) entry which is preliminary data.</text>
</comment>
<comment type="subcellular location">
    <subcellularLocation>
        <location evidence="2">Cytoplasm</location>
    </subcellularLocation>
</comment>
<proteinExistence type="predicted"/>
<evidence type="ECO:0000256" key="13">
    <source>
        <dbReference type="ARBA" id="ARBA00082405"/>
    </source>
</evidence>
<dbReference type="Pfam" id="PF00515">
    <property type="entry name" value="TPR_1"/>
    <property type="match status" value="1"/>
</dbReference>
<evidence type="ECO:0000256" key="9">
    <source>
        <dbReference type="ARBA" id="ARBA00064827"/>
    </source>
</evidence>
<organism evidence="17 18">
    <name type="scientific">Potamilus streckersoni</name>
    <dbReference type="NCBI Taxonomy" id="2493646"/>
    <lineage>
        <taxon>Eukaryota</taxon>
        <taxon>Metazoa</taxon>
        <taxon>Spiralia</taxon>
        <taxon>Lophotrochozoa</taxon>
        <taxon>Mollusca</taxon>
        <taxon>Bivalvia</taxon>
        <taxon>Autobranchia</taxon>
        <taxon>Heteroconchia</taxon>
        <taxon>Palaeoheterodonta</taxon>
        <taxon>Unionida</taxon>
        <taxon>Unionoidea</taxon>
        <taxon>Unionidae</taxon>
        <taxon>Ambleminae</taxon>
        <taxon>Lampsilini</taxon>
        <taxon>Potamilus</taxon>
    </lineage>
</organism>
<dbReference type="InterPro" id="IPR011990">
    <property type="entry name" value="TPR-like_helical_dom_sf"/>
</dbReference>
<evidence type="ECO:0000256" key="15">
    <source>
        <dbReference type="SAM" id="Coils"/>
    </source>
</evidence>
<feature type="repeat" description="TPR" evidence="14">
    <location>
        <begin position="271"/>
        <end position="304"/>
    </location>
</feature>
<dbReference type="FunFam" id="2.40.100.10:FF:000009">
    <property type="entry name" value="Peptidyl-prolyl cis-trans isomerase D"/>
    <property type="match status" value="1"/>
</dbReference>
<feature type="coiled-coil region" evidence="15">
    <location>
        <begin position="277"/>
        <end position="304"/>
    </location>
</feature>
<dbReference type="Gene3D" id="2.40.100.10">
    <property type="entry name" value="Cyclophilin-like"/>
    <property type="match status" value="1"/>
</dbReference>
<evidence type="ECO:0000256" key="2">
    <source>
        <dbReference type="ARBA" id="ARBA00004496"/>
    </source>
</evidence>
<dbReference type="SUPFAM" id="SSF50891">
    <property type="entry name" value="Cyclophilin-like"/>
    <property type="match status" value="1"/>
</dbReference>
<feature type="repeat" description="TPR" evidence="14">
    <location>
        <begin position="305"/>
        <end position="338"/>
    </location>
</feature>
<dbReference type="CDD" id="cd01926">
    <property type="entry name" value="cyclophilin_ABH_like"/>
    <property type="match status" value="1"/>
</dbReference>
<keyword evidence="4" id="KW-0963">Cytoplasm</keyword>
<evidence type="ECO:0000256" key="7">
    <source>
        <dbReference type="ARBA" id="ARBA00023110"/>
    </source>
</evidence>
<sequence length="369" mass="41131">MASVENPRVFFDVDIGGDNAGRIVFELFKDKVPKTAENFRALCTGEKGEGKSGKPLHYKGCIFHRIIKDFMVQSGDFTNADGTGGESIYGEKFEDEDFTQKHDVPGLLSMANAGPNTNGSQFFITTVPTPHLDGKHVVFGKVLKGMNVVRALENEEVEGEKPVKECKIIDCGEIPPGADDGVSVDDGTGDKYAENPNDSGLDFTDKNNVNSVINVIDEIRKIGNSLFKDKEVLKAKKKYSKALRYVKKLKDDLELGSDEEDDDEIDKKQTLSLYLNLAACDVQLQKYEEALKNCNKALDIDENNVKALFRRGQAHNAMKNWEEALGDLQRAAELEPNDKGIRKEMEKVKKARDAYKTEEKKLYAKMFSA</sequence>
<comment type="subunit">
    <text evidence="9">Identified in ESR1 or NR3C1/GCR steroid receptor-chaperone complexes. Found in HSP90 chaperone complexes with kinase clients LCK or EIF2AK1. Two monomers associate with one HSP90 homodimer. Interacts with HSP90AA1. Interacts with HSP90AB1; PPID and FKBP4 compete for binding to HSP90AB1 and the interaction is mutually exclusive with the PPID:HSPA8 interaction. Interacts with HSPA8; PPID and STIP1 but not FKBP4 compete for binding to HSPA8 and the interaction is mutually exclusive with the PPID:HSP90AB1 interaction. Interacts with S100A1 and S100A2; the interactions dissociate the PPID:HSP90AA1 interaction. Interacts with S100A6. Interacts with MYB, ILF2, XRCC6, RACK1 and RPS3. Interacts with cytoplasmic dynein 1 intermediate chain (DYNC1I1 or DYNC1I2).</text>
</comment>
<keyword evidence="6 14" id="KW-0802">TPR repeat</keyword>
<dbReference type="InterPro" id="IPR019734">
    <property type="entry name" value="TPR_rpt"/>
</dbReference>
<dbReference type="PRINTS" id="PR00153">
    <property type="entry name" value="CSAPPISMRASE"/>
</dbReference>
<comment type="catalytic activity">
    <reaction evidence="1">
        <text>[protein]-peptidylproline (omega=180) = [protein]-peptidylproline (omega=0)</text>
        <dbReference type="Rhea" id="RHEA:16237"/>
        <dbReference type="Rhea" id="RHEA-COMP:10747"/>
        <dbReference type="Rhea" id="RHEA-COMP:10748"/>
        <dbReference type="ChEBI" id="CHEBI:83833"/>
        <dbReference type="ChEBI" id="CHEBI:83834"/>
        <dbReference type="EC" id="5.2.1.8"/>
    </reaction>
</comment>
<evidence type="ECO:0000256" key="3">
    <source>
        <dbReference type="ARBA" id="ARBA00013194"/>
    </source>
</evidence>
<dbReference type="GO" id="GO:0003755">
    <property type="term" value="F:peptidyl-prolyl cis-trans isomerase activity"/>
    <property type="evidence" value="ECO:0007669"/>
    <property type="project" value="UniProtKB-KW"/>
</dbReference>
<dbReference type="SMART" id="SM00028">
    <property type="entry name" value="TPR"/>
    <property type="match status" value="3"/>
</dbReference>
<keyword evidence="7" id="KW-0697">Rotamase</keyword>
<dbReference type="PROSITE" id="PS50005">
    <property type="entry name" value="TPR"/>
    <property type="match status" value="2"/>
</dbReference>
<reference evidence="17" key="2">
    <citation type="journal article" date="2021" name="Genome Biol. Evol.">
        <title>Developing a high-quality reference genome for a parasitic bivalve with doubly uniparental inheritance (Bivalvia: Unionida).</title>
        <authorList>
            <person name="Smith C.H."/>
        </authorList>
    </citation>
    <scope>NUCLEOTIDE SEQUENCE</scope>
    <source>
        <strain evidence="17">CHS0354</strain>
        <tissue evidence="17">Mantle</tissue>
    </source>
</reference>
<evidence type="ECO:0000256" key="4">
    <source>
        <dbReference type="ARBA" id="ARBA00022490"/>
    </source>
</evidence>
<evidence type="ECO:0000256" key="10">
    <source>
        <dbReference type="ARBA" id="ARBA00074451"/>
    </source>
</evidence>
<protein>
    <recommendedName>
        <fullName evidence="10">Peptidyl-prolyl cis-trans isomerase D</fullName>
        <ecNumber evidence="3">5.2.1.8</ecNumber>
    </recommendedName>
    <alternativeName>
        <fullName evidence="12">40 kDa peptidyl-prolyl cis-trans isomerase</fullName>
    </alternativeName>
    <alternativeName>
        <fullName evidence="13">Cyclophilin-40</fullName>
    </alternativeName>
    <alternativeName>
        <fullName evidence="11">Rotamase D</fullName>
    </alternativeName>
</protein>
<accession>A0AAE0VNG6</accession>
<dbReference type="PANTHER" id="PTHR11071">
    <property type="entry name" value="PEPTIDYL-PROLYL CIS-TRANS ISOMERASE"/>
    <property type="match status" value="1"/>
</dbReference>
<gene>
    <name evidence="17" type="ORF">CHS0354_024195</name>
</gene>
<dbReference type="AlphaFoldDB" id="A0AAE0VNG6"/>
<evidence type="ECO:0000256" key="12">
    <source>
        <dbReference type="ARBA" id="ARBA00077823"/>
    </source>
</evidence>